<keyword evidence="4" id="KW-1133">Transmembrane helix</keyword>
<name>A0AAU7DHC1_9BACT</name>
<dbReference type="InterPro" id="IPR008927">
    <property type="entry name" value="6-PGluconate_DH-like_C_sf"/>
</dbReference>
<dbReference type="AlphaFoldDB" id="A0AAU7DHC1"/>
<dbReference type="SUPFAM" id="SSF48179">
    <property type="entry name" value="6-phosphogluconate dehydrogenase C-terminal domain-like"/>
    <property type="match status" value="1"/>
</dbReference>
<gene>
    <name evidence="6" type="ORF">P8935_16685</name>
</gene>
<feature type="transmembrane region" description="Helical" evidence="4">
    <location>
        <begin position="21"/>
        <end position="39"/>
    </location>
</feature>
<dbReference type="Pfam" id="PF00984">
    <property type="entry name" value="UDPG_MGDP_dh"/>
    <property type="match status" value="1"/>
</dbReference>
<dbReference type="SUPFAM" id="SSF51735">
    <property type="entry name" value="NAD(P)-binding Rossmann-fold domains"/>
    <property type="match status" value="1"/>
</dbReference>
<evidence type="ECO:0000256" key="4">
    <source>
        <dbReference type="SAM" id="Phobius"/>
    </source>
</evidence>
<dbReference type="Gene3D" id="3.40.50.720">
    <property type="entry name" value="NAD(P)-binding Rossmann-like Domain"/>
    <property type="match status" value="2"/>
</dbReference>
<evidence type="ECO:0000313" key="6">
    <source>
        <dbReference type="EMBL" id="XBH16201.1"/>
    </source>
</evidence>
<dbReference type="NCBIfam" id="TIGR03026">
    <property type="entry name" value="NDP-sugDHase"/>
    <property type="match status" value="1"/>
</dbReference>
<dbReference type="EMBL" id="CP121196">
    <property type="protein sequence ID" value="XBH16201.1"/>
    <property type="molecule type" value="Genomic_DNA"/>
</dbReference>
<feature type="domain" description="UDP-glucose/GDP-mannose dehydrogenase C-terminal" evidence="5">
    <location>
        <begin position="343"/>
        <end position="439"/>
    </location>
</feature>
<dbReference type="InterPro" id="IPR014026">
    <property type="entry name" value="UDP-Glc/GDP-Man_DH_dimer"/>
</dbReference>
<dbReference type="InterPro" id="IPR014027">
    <property type="entry name" value="UDP-Glc/GDP-Man_DH_C"/>
</dbReference>
<dbReference type="SMART" id="SM00984">
    <property type="entry name" value="UDPG_MGDP_dh_C"/>
    <property type="match status" value="1"/>
</dbReference>
<reference evidence="6" key="1">
    <citation type="submission" date="2023-03" db="EMBL/GenBank/DDBJ databases">
        <title>Edaphobacter sp.</title>
        <authorList>
            <person name="Huber K.J."/>
            <person name="Papendorf J."/>
            <person name="Pilke C."/>
            <person name="Bunk B."/>
            <person name="Sproeer C."/>
            <person name="Pester M."/>
        </authorList>
    </citation>
    <scope>NUCLEOTIDE SEQUENCE</scope>
    <source>
        <strain evidence="6">DSM 110680</strain>
    </source>
</reference>
<keyword evidence="2" id="KW-0520">NAD</keyword>
<dbReference type="GO" id="GO:0016616">
    <property type="term" value="F:oxidoreductase activity, acting on the CH-OH group of donors, NAD or NADP as acceptor"/>
    <property type="evidence" value="ECO:0007669"/>
    <property type="project" value="InterPro"/>
</dbReference>
<dbReference type="InterPro" id="IPR036220">
    <property type="entry name" value="UDP-Glc/GDP-Man_DH_C_sf"/>
</dbReference>
<dbReference type="GO" id="GO:0051287">
    <property type="term" value="F:NAD binding"/>
    <property type="evidence" value="ECO:0007669"/>
    <property type="project" value="InterPro"/>
</dbReference>
<keyword evidence="1" id="KW-0560">Oxidoreductase</keyword>
<dbReference type="PANTHER" id="PTHR43491">
    <property type="entry name" value="UDP-N-ACETYL-D-MANNOSAMINE DEHYDROGENASE"/>
    <property type="match status" value="1"/>
</dbReference>
<dbReference type="PIRSF" id="PIRSF000124">
    <property type="entry name" value="UDPglc_GDPman_dh"/>
    <property type="match status" value="1"/>
</dbReference>
<keyword evidence="4" id="KW-0812">Transmembrane</keyword>
<dbReference type="InterPro" id="IPR017476">
    <property type="entry name" value="UDP-Glc/GDP-Man"/>
</dbReference>
<proteinExistence type="inferred from homology"/>
<dbReference type="GO" id="GO:0000271">
    <property type="term" value="P:polysaccharide biosynthetic process"/>
    <property type="evidence" value="ECO:0007669"/>
    <property type="project" value="InterPro"/>
</dbReference>
<evidence type="ECO:0000256" key="3">
    <source>
        <dbReference type="PIRNR" id="PIRNR000124"/>
    </source>
</evidence>
<dbReference type="InterPro" id="IPR036291">
    <property type="entry name" value="NAD(P)-bd_dom_sf"/>
</dbReference>
<dbReference type="Pfam" id="PF03720">
    <property type="entry name" value="UDPG_MGDP_dh_C"/>
    <property type="match status" value="1"/>
</dbReference>
<dbReference type="RefSeq" id="WP_348261428.1">
    <property type="nucleotide sequence ID" value="NZ_CP121196.1"/>
</dbReference>
<evidence type="ECO:0000256" key="2">
    <source>
        <dbReference type="ARBA" id="ARBA00023027"/>
    </source>
</evidence>
<evidence type="ECO:0000256" key="1">
    <source>
        <dbReference type="ARBA" id="ARBA00023002"/>
    </source>
</evidence>
<sequence>MTAKATISLTELKKKVESRQARIGIVGMGYVGLPLALLFSEERFAVTGFDIEERKVSTLNAGGSYIVRILPAAIQKAKKSGFHATTNYADIAKMDAIIICVPTPLNEYHEPDLSYVTGTVESIAPHLHEGQLVILESTTYPGTTEEIVVPLIENGNHHNLKVARTLDDLGVHVAFSPEREDPGNETVARHDIPKVVGGCGPAASELAAAFYGTIFRRVVPVSSPSAAEMTKLLENIYRCVNIALVNELKQLCMRMGIDIHEVIDAAKTKPFGFQAFYPGPGLGGHCIPIDPFYLSWKAKQFDFRTRFIELAGEVNINMPYFVIDQLADGLNRNRKSINGSKILVLGLAYKRDIDDLRESPSLTIIELLRDKGAEVSYNDPFFPKVGHGRHYALNMTNTPLENLGQYDAVMIVTDHTSYDYRAIVEQSQLVIDTRNATKGIESPKIVHC</sequence>
<dbReference type="PIRSF" id="PIRSF500136">
    <property type="entry name" value="UDP_ManNAc_DH"/>
    <property type="match status" value="1"/>
</dbReference>
<comment type="similarity">
    <text evidence="3">Belongs to the UDP-glucose/GDP-mannose dehydrogenase family.</text>
</comment>
<dbReference type="GO" id="GO:0016628">
    <property type="term" value="F:oxidoreductase activity, acting on the CH-CH group of donors, NAD or NADP as acceptor"/>
    <property type="evidence" value="ECO:0007669"/>
    <property type="project" value="InterPro"/>
</dbReference>
<dbReference type="SUPFAM" id="SSF52413">
    <property type="entry name" value="UDP-glucose/GDP-mannose dehydrogenase C-terminal domain"/>
    <property type="match status" value="1"/>
</dbReference>
<accession>A0AAU7DHC1</accession>
<dbReference type="Pfam" id="PF03721">
    <property type="entry name" value="UDPG_MGDP_dh_N"/>
    <property type="match status" value="1"/>
</dbReference>
<keyword evidence="4" id="KW-0472">Membrane</keyword>
<dbReference type="InterPro" id="IPR001732">
    <property type="entry name" value="UDP-Glc/GDP-Man_DH_N"/>
</dbReference>
<protein>
    <submittedName>
        <fullName evidence="6">Nucleotide sugar dehydrogenase</fullName>
    </submittedName>
</protein>
<dbReference type="InterPro" id="IPR028359">
    <property type="entry name" value="UDP_ManNAc/GlcNAc_DH"/>
</dbReference>
<evidence type="ECO:0000259" key="5">
    <source>
        <dbReference type="SMART" id="SM00984"/>
    </source>
</evidence>
<organism evidence="6">
    <name type="scientific">Telmatobacter sp. DSM 110680</name>
    <dbReference type="NCBI Taxonomy" id="3036704"/>
    <lineage>
        <taxon>Bacteria</taxon>
        <taxon>Pseudomonadati</taxon>
        <taxon>Acidobacteriota</taxon>
        <taxon>Terriglobia</taxon>
        <taxon>Terriglobales</taxon>
        <taxon>Acidobacteriaceae</taxon>
        <taxon>Telmatobacter</taxon>
    </lineage>
</organism>
<dbReference type="PANTHER" id="PTHR43491:SF1">
    <property type="entry name" value="UDP-N-ACETYL-D-MANNOSAMINE DEHYDROGENASE"/>
    <property type="match status" value="1"/>
</dbReference>